<dbReference type="Proteomes" id="UP000075374">
    <property type="component" value="Unassembled WGS sequence"/>
</dbReference>
<name>A0A151ALP8_9CLOT</name>
<dbReference type="RefSeq" id="WP_061858873.1">
    <property type="nucleotide sequence ID" value="NZ_LTBB01000011.1"/>
</dbReference>
<evidence type="ECO:0000313" key="3">
    <source>
        <dbReference type="Proteomes" id="UP000075374"/>
    </source>
</evidence>
<comment type="caution">
    <text evidence="2">The sequence shown here is derived from an EMBL/GenBank/DDBJ whole genome shotgun (WGS) entry which is preliminary data.</text>
</comment>
<dbReference type="Pfam" id="PF09537">
    <property type="entry name" value="DUF2383"/>
    <property type="match status" value="1"/>
</dbReference>
<keyword evidence="3" id="KW-1185">Reference proteome</keyword>
<dbReference type="AlphaFoldDB" id="A0A151ALP8"/>
<dbReference type="InterPro" id="IPR012347">
    <property type="entry name" value="Ferritin-like"/>
</dbReference>
<dbReference type="EMBL" id="LTBB01000011">
    <property type="protein sequence ID" value="KYH28327.1"/>
    <property type="molecule type" value="Genomic_DNA"/>
</dbReference>
<organism evidence="2 3">
    <name type="scientific">Clostridium colicanis DSM 13634</name>
    <dbReference type="NCBI Taxonomy" id="1121305"/>
    <lineage>
        <taxon>Bacteria</taxon>
        <taxon>Bacillati</taxon>
        <taxon>Bacillota</taxon>
        <taxon>Clostridia</taxon>
        <taxon>Eubacteriales</taxon>
        <taxon>Clostridiaceae</taxon>
        <taxon>Clostridium</taxon>
    </lineage>
</organism>
<evidence type="ECO:0000313" key="2">
    <source>
        <dbReference type="EMBL" id="KYH28327.1"/>
    </source>
</evidence>
<sequence>MSENIKCNAKEMNKFLKGVHMGGSTFKDYLAKAEDAELKKELKEIIESFKRHEEAITNRIEEMGEDAPDTLGFMGTISEFFEKIKLIPVNTDLEVCQHAVRAMEMGIYQGKKFVEENKNLNPSLLKEVKAVVSDYDNHLRKIKQIMKKYTH</sequence>
<feature type="domain" description="DUF2383" evidence="1">
    <location>
        <begin position="10"/>
        <end position="95"/>
    </location>
</feature>
<reference evidence="2 3" key="1">
    <citation type="submission" date="2016-02" db="EMBL/GenBank/DDBJ databases">
        <title>Genome sequence of Clostridium colicanis DSM 13634.</title>
        <authorList>
            <person name="Poehlein A."/>
            <person name="Daniel R."/>
        </authorList>
    </citation>
    <scope>NUCLEOTIDE SEQUENCE [LARGE SCALE GENOMIC DNA]</scope>
    <source>
        <strain evidence="2 3">DSM 13634</strain>
    </source>
</reference>
<dbReference type="Gene3D" id="1.20.1260.10">
    <property type="match status" value="1"/>
</dbReference>
<gene>
    <name evidence="2" type="ORF">CLCOL_20530</name>
</gene>
<evidence type="ECO:0000259" key="1">
    <source>
        <dbReference type="Pfam" id="PF09537"/>
    </source>
</evidence>
<dbReference type="STRING" id="1121305.CLCOL_20530"/>
<dbReference type="PATRIC" id="fig|1121305.3.peg.2059"/>
<accession>A0A151ALP8</accession>
<proteinExistence type="predicted"/>
<protein>
    <recommendedName>
        <fullName evidence="1">DUF2383 domain-containing protein</fullName>
    </recommendedName>
</protein>
<dbReference type="InterPro" id="IPR019052">
    <property type="entry name" value="DUF2383"/>
</dbReference>